<dbReference type="eggNOG" id="COG3591">
    <property type="taxonomic scope" value="Bacteria"/>
</dbReference>
<dbReference type="Pfam" id="PF00089">
    <property type="entry name" value="Trypsin"/>
    <property type="match status" value="1"/>
</dbReference>
<evidence type="ECO:0000256" key="3">
    <source>
        <dbReference type="SAM" id="SignalP"/>
    </source>
</evidence>
<dbReference type="STRING" id="335543.Sfum_3154"/>
<feature type="chain" id="PRO_5002626877" description="Peptidase S1 domain-containing protein" evidence="3">
    <location>
        <begin position="25"/>
        <end position="363"/>
    </location>
</feature>
<dbReference type="InterPro" id="IPR009003">
    <property type="entry name" value="Peptidase_S1_PA"/>
</dbReference>
<dbReference type="InterPro" id="IPR050966">
    <property type="entry name" value="Glutamyl_endopeptidase"/>
</dbReference>
<feature type="domain" description="Peptidase S1" evidence="4">
    <location>
        <begin position="151"/>
        <end position="188"/>
    </location>
</feature>
<dbReference type="OrthoDB" id="191045at2"/>
<sequence>MKRFLCVLFGALLFVSVAAFGAYAAEGFATYSIPKDKVNAAGKYWTKEKMKNAKPYPSTRKKGTVHRVPANTEEQLSGPPGMDPGDPGEGAPGRSASRKAGLHGVAEPGIGGDTAEMVGASTAGYNYPAPHTTFPVLDSLYGISTTPYPYRTIGKIFFTEDGEEYVCSGASIGGRAVLTAGHCVSDGGGTYHSNWIFVPSYQDGEEPYGEWTAFWLGTFQEYHQEGDCGRDVGFAAVSDKNGKKLSQRVGFLGFYYNASRTRHWNMFGYPADDPWDGEFMVETQASYAYVDDSVVPDATGIGTTQTEGCSGGPWIMKFKPGPKVAGTNFANGVNSYSNEDTGEIFSPYFDTRVKDLKDRAVAK</sequence>
<evidence type="ECO:0000256" key="2">
    <source>
        <dbReference type="SAM" id="MobiDB-lite"/>
    </source>
</evidence>
<dbReference type="AlphaFoldDB" id="A0LN25"/>
<reference evidence="5 6" key="1">
    <citation type="submission" date="2006-10" db="EMBL/GenBank/DDBJ databases">
        <title>Complete sequence of Syntrophobacter fumaroxidans MPOB.</title>
        <authorList>
            <consortium name="US DOE Joint Genome Institute"/>
            <person name="Copeland A."/>
            <person name="Lucas S."/>
            <person name="Lapidus A."/>
            <person name="Barry K."/>
            <person name="Detter J.C."/>
            <person name="Glavina del Rio T."/>
            <person name="Hammon N."/>
            <person name="Israni S."/>
            <person name="Pitluck S."/>
            <person name="Goltsman E.G."/>
            <person name="Martinez M."/>
            <person name="Schmutz J."/>
            <person name="Larimer F."/>
            <person name="Land M."/>
            <person name="Hauser L."/>
            <person name="Kyrpides N."/>
            <person name="Kim E."/>
            <person name="Boone D.R."/>
            <person name="Brockman F."/>
            <person name="Culley D."/>
            <person name="Ferry J."/>
            <person name="Gunsalus R."/>
            <person name="McInerney M.J."/>
            <person name="Morrison M."/>
            <person name="Plugge C."/>
            <person name="Rohlin L."/>
            <person name="Scholten J."/>
            <person name="Sieber J."/>
            <person name="Stams A.J.M."/>
            <person name="Worm P."/>
            <person name="Henstra A.M."/>
            <person name="Richardson P."/>
        </authorList>
    </citation>
    <scope>NUCLEOTIDE SEQUENCE [LARGE SCALE GENOMIC DNA]</scope>
    <source>
        <strain evidence="6">DSM 10017 / MPOB</strain>
    </source>
</reference>
<dbReference type="Proteomes" id="UP000001784">
    <property type="component" value="Chromosome"/>
</dbReference>
<dbReference type="Gene3D" id="2.40.10.10">
    <property type="entry name" value="Trypsin-like serine proteases"/>
    <property type="match status" value="2"/>
</dbReference>
<protein>
    <recommendedName>
        <fullName evidence="4">Peptidase S1 domain-containing protein</fullName>
    </recommendedName>
</protein>
<evidence type="ECO:0000256" key="1">
    <source>
        <dbReference type="ARBA" id="ARBA00022729"/>
    </source>
</evidence>
<evidence type="ECO:0000259" key="4">
    <source>
        <dbReference type="Pfam" id="PF00089"/>
    </source>
</evidence>
<keyword evidence="6" id="KW-1185">Reference proteome</keyword>
<dbReference type="InParanoid" id="A0LN25"/>
<evidence type="ECO:0000313" key="5">
    <source>
        <dbReference type="EMBL" id="ABK18827.1"/>
    </source>
</evidence>
<feature type="signal peptide" evidence="3">
    <location>
        <begin position="1"/>
        <end position="24"/>
    </location>
</feature>
<dbReference type="PROSITE" id="PS00134">
    <property type="entry name" value="TRYPSIN_HIS"/>
    <property type="match status" value="1"/>
</dbReference>
<dbReference type="EMBL" id="CP000478">
    <property type="protein sequence ID" value="ABK18827.1"/>
    <property type="molecule type" value="Genomic_DNA"/>
</dbReference>
<dbReference type="GO" id="GO:0006508">
    <property type="term" value="P:proteolysis"/>
    <property type="evidence" value="ECO:0007669"/>
    <property type="project" value="InterPro"/>
</dbReference>
<organism evidence="5 6">
    <name type="scientific">Syntrophobacter fumaroxidans (strain DSM 10017 / MPOB)</name>
    <dbReference type="NCBI Taxonomy" id="335543"/>
    <lineage>
        <taxon>Bacteria</taxon>
        <taxon>Pseudomonadati</taxon>
        <taxon>Thermodesulfobacteriota</taxon>
        <taxon>Syntrophobacteria</taxon>
        <taxon>Syntrophobacterales</taxon>
        <taxon>Syntrophobacteraceae</taxon>
        <taxon>Syntrophobacter</taxon>
    </lineage>
</organism>
<dbReference type="PANTHER" id="PTHR15462">
    <property type="entry name" value="SERINE PROTEASE"/>
    <property type="match status" value="1"/>
</dbReference>
<feature type="region of interest" description="Disordered" evidence="2">
    <location>
        <begin position="52"/>
        <end position="108"/>
    </location>
</feature>
<dbReference type="GO" id="GO:0004252">
    <property type="term" value="F:serine-type endopeptidase activity"/>
    <property type="evidence" value="ECO:0007669"/>
    <property type="project" value="InterPro"/>
</dbReference>
<dbReference type="InterPro" id="IPR018114">
    <property type="entry name" value="TRYPSIN_HIS"/>
</dbReference>
<dbReference type="HOGENOM" id="CLU_050832_2_0_7"/>
<keyword evidence="1 3" id="KW-0732">Signal</keyword>
<accession>A0LN25</accession>
<dbReference type="RefSeq" id="WP_011699952.1">
    <property type="nucleotide sequence ID" value="NC_008554.1"/>
</dbReference>
<name>A0LN25_SYNFM</name>
<gene>
    <name evidence="5" type="ordered locus">Sfum_3154</name>
</gene>
<evidence type="ECO:0000313" key="6">
    <source>
        <dbReference type="Proteomes" id="UP000001784"/>
    </source>
</evidence>
<dbReference type="SUPFAM" id="SSF50494">
    <property type="entry name" value="Trypsin-like serine proteases"/>
    <property type="match status" value="1"/>
</dbReference>
<dbReference type="KEGG" id="sfu:Sfum_3154"/>
<dbReference type="InterPro" id="IPR043504">
    <property type="entry name" value="Peptidase_S1_PA_chymotrypsin"/>
</dbReference>
<proteinExistence type="predicted"/>
<dbReference type="InterPro" id="IPR001254">
    <property type="entry name" value="Trypsin_dom"/>
</dbReference>